<dbReference type="AlphaFoldDB" id="A0A077P6W3"/>
<comment type="caution">
    <text evidence="1">The sequence shown here is derived from an EMBL/GenBank/DDBJ whole genome shotgun (WGS) entry which is preliminary data.</text>
</comment>
<protein>
    <submittedName>
        <fullName evidence="1">Uncharacterized protein</fullName>
    </submittedName>
</protein>
<dbReference type="Proteomes" id="UP000028483">
    <property type="component" value="Unassembled WGS sequence"/>
</dbReference>
<accession>A0A077P6W3</accession>
<reference evidence="1" key="1">
    <citation type="submission" date="2013-07" db="EMBL/GenBank/DDBJ databases">
        <title>Sub-species coevolution in mutualistic symbiosis.</title>
        <authorList>
            <person name="Murfin K."/>
            <person name="Klassen J."/>
            <person name="Lee M."/>
            <person name="Forst S."/>
            <person name="Stock P."/>
            <person name="Goodrich-Blair H."/>
        </authorList>
    </citation>
    <scope>NUCLEOTIDE SEQUENCE [LARGE SCALE GENOMIC DNA]</scope>
    <source>
        <strain evidence="1">Oregonense</strain>
    </source>
</reference>
<gene>
    <name evidence="1" type="ORF">XBO1_2250019</name>
</gene>
<evidence type="ECO:0000313" key="1">
    <source>
        <dbReference type="EMBL" id="CDH06293.1"/>
    </source>
</evidence>
<name>A0A077P6W3_XENBV</name>
<proteinExistence type="predicted"/>
<dbReference type="HOGENOM" id="CLU_3259944_0_0_6"/>
<organism evidence="1">
    <name type="scientific">Xenorhabdus bovienii str. oregonense</name>
    <dbReference type="NCBI Taxonomy" id="1398202"/>
    <lineage>
        <taxon>Bacteria</taxon>
        <taxon>Pseudomonadati</taxon>
        <taxon>Pseudomonadota</taxon>
        <taxon>Gammaproteobacteria</taxon>
        <taxon>Enterobacterales</taxon>
        <taxon>Morganellaceae</taxon>
        <taxon>Xenorhabdus</taxon>
    </lineage>
</organism>
<dbReference type="EMBL" id="CBSX010000141">
    <property type="protein sequence ID" value="CDH06293.1"/>
    <property type="molecule type" value="Genomic_DNA"/>
</dbReference>
<sequence length="42" mass="5203">MNIFLNKTLLFFYIIQRNIYSIKPINTYFDRYPDKITNKVNE</sequence>